<dbReference type="OrthoDB" id="10068674at2759"/>
<dbReference type="EMBL" id="JYDQ01000186">
    <property type="protein sequence ID" value="KRY11689.1"/>
    <property type="molecule type" value="Genomic_DNA"/>
</dbReference>
<evidence type="ECO:0000313" key="1">
    <source>
        <dbReference type="EMBL" id="KRY11689.1"/>
    </source>
</evidence>
<gene>
    <name evidence="1" type="ORF">T12_10510</name>
</gene>
<name>A0A0V0ZGN3_9BILA</name>
<organism evidence="1 2">
    <name type="scientific">Trichinella patagoniensis</name>
    <dbReference type="NCBI Taxonomy" id="990121"/>
    <lineage>
        <taxon>Eukaryota</taxon>
        <taxon>Metazoa</taxon>
        <taxon>Ecdysozoa</taxon>
        <taxon>Nematoda</taxon>
        <taxon>Enoplea</taxon>
        <taxon>Dorylaimia</taxon>
        <taxon>Trichinellida</taxon>
        <taxon>Trichinellidae</taxon>
        <taxon>Trichinella</taxon>
    </lineage>
</organism>
<reference evidence="1 2" key="1">
    <citation type="submission" date="2015-01" db="EMBL/GenBank/DDBJ databases">
        <title>Evolution of Trichinella species and genotypes.</title>
        <authorList>
            <person name="Korhonen P.K."/>
            <person name="Edoardo P."/>
            <person name="Giuseppe L.R."/>
            <person name="Gasser R.B."/>
        </authorList>
    </citation>
    <scope>NUCLEOTIDE SEQUENCE [LARGE SCALE GENOMIC DNA]</scope>
    <source>
        <strain evidence="1">ISS2496</strain>
    </source>
</reference>
<keyword evidence="2" id="KW-1185">Reference proteome</keyword>
<sequence>MVLDLKAKKNLSLRDRFYALPILSTLFSSAAEQENGRSGKLRTNNEELIFPAVSHILRTVLPCQKPNIGGNWKHSNLSYLGTAGSCCASD</sequence>
<evidence type="ECO:0000313" key="2">
    <source>
        <dbReference type="Proteomes" id="UP000054783"/>
    </source>
</evidence>
<comment type="caution">
    <text evidence="1">The sequence shown here is derived from an EMBL/GenBank/DDBJ whole genome shotgun (WGS) entry which is preliminary data.</text>
</comment>
<dbReference type="Proteomes" id="UP000054783">
    <property type="component" value="Unassembled WGS sequence"/>
</dbReference>
<dbReference type="AlphaFoldDB" id="A0A0V0ZGN3"/>
<accession>A0A0V0ZGN3</accession>
<proteinExistence type="predicted"/>
<protein>
    <submittedName>
        <fullName evidence="1">Uncharacterized protein</fullName>
    </submittedName>
</protein>